<feature type="transmembrane region" description="Helical" evidence="1">
    <location>
        <begin position="294"/>
        <end position="312"/>
    </location>
</feature>
<keyword evidence="1" id="KW-0812">Transmembrane</keyword>
<keyword evidence="3" id="KW-1185">Reference proteome</keyword>
<feature type="transmembrane region" description="Helical" evidence="1">
    <location>
        <begin position="123"/>
        <end position="142"/>
    </location>
</feature>
<keyword evidence="1" id="KW-1133">Transmembrane helix</keyword>
<gene>
    <name evidence="2" type="ORF">H8R02_22620</name>
</gene>
<feature type="transmembrane region" description="Helical" evidence="1">
    <location>
        <begin position="40"/>
        <end position="63"/>
    </location>
</feature>
<feature type="transmembrane region" description="Helical" evidence="1">
    <location>
        <begin position="178"/>
        <end position="194"/>
    </location>
</feature>
<accession>A0A923MDF6</accession>
<evidence type="ECO:0000313" key="2">
    <source>
        <dbReference type="EMBL" id="MBC5767279.1"/>
    </source>
</evidence>
<sequence>MVKARAAASLLVACIAAALLSAVSGGLVRAGVALPAMPQWLGQAVVDHAALMIGAFMGTVIGVERAVALKWRPAWIAPVASAAAGIALLAATRELACALFVLAGAVFCAASVLVVMRQPARHTSLLLLGALCWLAGNVGFAITGTQPAVVQSWFAFLVITIAAERLEMTRLMPRRRGAFAALMGLLALLIAGAAASGVLFGVALAGLAAWFLQFDIARRTVKAEGLSRYMAVCLLGGYGWLALAGLAWSAATLGAPVRDLALHTLGLGFVFSMMLAHAPVILPAVTGLKVRYGAAFYVPLALLHASLALRLVSQREGALANAAALAVFAGVMAVSVSRARARPSRPASRCA</sequence>
<organism evidence="2 3">
    <name type="scientific">Ramlibacter albus</name>
    <dbReference type="NCBI Taxonomy" id="2079448"/>
    <lineage>
        <taxon>Bacteria</taxon>
        <taxon>Pseudomonadati</taxon>
        <taxon>Pseudomonadota</taxon>
        <taxon>Betaproteobacteria</taxon>
        <taxon>Burkholderiales</taxon>
        <taxon>Comamonadaceae</taxon>
        <taxon>Ramlibacter</taxon>
    </lineage>
</organism>
<dbReference type="EMBL" id="JACORU010000010">
    <property type="protein sequence ID" value="MBC5767279.1"/>
    <property type="molecule type" value="Genomic_DNA"/>
</dbReference>
<comment type="caution">
    <text evidence="2">The sequence shown here is derived from an EMBL/GenBank/DDBJ whole genome shotgun (WGS) entry which is preliminary data.</text>
</comment>
<proteinExistence type="predicted"/>
<protein>
    <recommendedName>
        <fullName evidence="4">NnrS family protein</fullName>
    </recommendedName>
</protein>
<feature type="transmembrane region" description="Helical" evidence="1">
    <location>
        <begin position="98"/>
        <end position="116"/>
    </location>
</feature>
<feature type="transmembrane region" description="Helical" evidence="1">
    <location>
        <begin position="260"/>
        <end position="282"/>
    </location>
</feature>
<evidence type="ECO:0000256" key="1">
    <source>
        <dbReference type="SAM" id="Phobius"/>
    </source>
</evidence>
<dbReference type="Proteomes" id="UP000596827">
    <property type="component" value="Unassembled WGS sequence"/>
</dbReference>
<feature type="transmembrane region" description="Helical" evidence="1">
    <location>
        <begin position="318"/>
        <end position="336"/>
    </location>
</feature>
<feature type="transmembrane region" description="Helical" evidence="1">
    <location>
        <begin position="75"/>
        <end position="92"/>
    </location>
</feature>
<dbReference type="RefSeq" id="WP_187083768.1">
    <property type="nucleotide sequence ID" value="NZ_JACORU010000010.1"/>
</dbReference>
<evidence type="ECO:0008006" key="4">
    <source>
        <dbReference type="Google" id="ProtNLM"/>
    </source>
</evidence>
<dbReference type="AlphaFoldDB" id="A0A923MDF6"/>
<evidence type="ECO:0000313" key="3">
    <source>
        <dbReference type="Proteomes" id="UP000596827"/>
    </source>
</evidence>
<keyword evidence="1" id="KW-0472">Membrane</keyword>
<reference evidence="2" key="1">
    <citation type="submission" date="2020-08" db="EMBL/GenBank/DDBJ databases">
        <title>Ramlibacter sp. GTP1 16S ribosomal RNA gene genome sequencing and assembly.</title>
        <authorList>
            <person name="Kang M."/>
        </authorList>
    </citation>
    <scope>NUCLEOTIDE SEQUENCE</scope>
    <source>
        <strain evidence="2">GTP1</strain>
    </source>
</reference>
<feature type="transmembrane region" description="Helical" evidence="1">
    <location>
        <begin position="229"/>
        <end position="248"/>
    </location>
</feature>
<name>A0A923MDF6_9BURK</name>